<dbReference type="RefSeq" id="WP_190253796.1">
    <property type="nucleotide sequence ID" value="NZ_BMPI01000036.1"/>
</dbReference>
<evidence type="ECO:0000313" key="5">
    <source>
        <dbReference type="EMBL" id="GGM54280.1"/>
    </source>
</evidence>
<dbReference type="InterPro" id="IPR036388">
    <property type="entry name" value="WH-like_DNA-bd_sf"/>
</dbReference>
<accession>A0A917X0J2</accession>
<gene>
    <name evidence="5" type="ORF">GCM10007977_064870</name>
</gene>
<dbReference type="SUPFAM" id="SSF48008">
    <property type="entry name" value="GntR ligand-binding domain-like"/>
    <property type="match status" value="1"/>
</dbReference>
<dbReference type="PANTHER" id="PTHR43537">
    <property type="entry name" value="TRANSCRIPTIONAL REGULATOR, GNTR FAMILY"/>
    <property type="match status" value="1"/>
</dbReference>
<dbReference type="Gene3D" id="1.20.120.530">
    <property type="entry name" value="GntR ligand-binding domain-like"/>
    <property type="match status" value="1"/>
</dbReference>
<dbReference type="InterPro" id="IPR011711">
    <property type="entry name" value="GntR_C"/>
</dbReference>
<evidence type="ECO:0000256" key="3">
    <source>
        <dbReference type="ARBA" id="ARBA00023163"/>
    </source>
</evidence>
<dbReference type="Pfam" id="PF07729">
    <property type="entry name" value="FCD"/>
    <property type="match status" value="1"/>
</dbReference>
<dbReference type="InterPro" id="IPR000524">
    <property type="entry name" value="Tscrpt_reg_HTH_GntR"/>
</dbReference>
<dbReference type="EMBL" id="BMPI01000036">
    <property type="protein sequence ID" value="GGM54280.1"/>
    <property type="molecule type" value="Genomic_DNA"/>
</dbReference>
<dbReference type="InterPro" id="IPR036390">
    <property type="entry name" value="WH_DNA-bd_sf"/>
</dbReference>
<feature type="domain" description="HTH gntR-type" evidence="4">
    <location>
        <begin position="2"/>
        <end position="74"/>
    </location>
</feature>
<dbReference type="SMART" id="SM00895">
    <property type="entry name" value="FCD"/>
    <property type="match status" value="1"/>
</dbReference>
<evidence type="ECO:0000259" key="4">
    <source>
        <dbReference type="PROSITE" id="PS50949"/>
    </source>
</evidence>
<dbReference type="Gene3D" id="1.10.10.10">
    <property type="entry name" value="Winged helix-like DNA-binding domain superfamily/Winged helix DNA-binding domain"/>
    <property type="match status" value="1"/>
</dbReference>
<organism evidence="5 6">
    <name type="scientific">Dactylosporangium sucinum</name>
    <dbReference type="NCBI Taxonomy" id="1424081"/>
    <lineage>
        <taxon>Bacteria</taxon>
        <taxon>Bacillati</taxon>
        <taxon>Actinomycetota</taxon>
        <taxon>Actinomycetes</taxon>
        <taxon>Micromonosporales</taxon>
        <taxon>Micromonosporaceae</taxon>
        <taxon>Dactylosporangium</taxon>
    </lineage>
</organism>
<dbReference type="InterPro" id="IPR008920">
    <property type="entry name" value="TF_FadR/GntR_C"/>
</dbReference>
<keyword evidence="2" id="KW-0238">DNA-binding</keyword>
<evidence type="ECO:0000313" key="6">
    <source>
        <dbReference type="Proteomes" id="UP000642070"/>
    </source>
</evidence>
<dbReference type="GO" id="GO:0003700">
    <property type="term" value="F:DNA-binding transcription factor activity"/>
    <property type="evidence" value="ECO:0007669"/>
    <property type="project" value="InterPro"/>
</dbReference>
<dbReference type="PRINTS" id="PR00035">
    <property type="entry name" value="HTHGNTR"/>
</dbReference>
<dbReference type="Proteomes" id="UP000642070">
    <property type="component" value="Unassembled WGS sequence"/>
</dbReference>
<proteinExistence type="predicted"/>
<evidence type="ECO:0000256" key="1">
    <source>
        <dbReference type="ARBA" id="ARBA00023015"/>
    </source>
</evidence>
<keyword evidence="3" id="KW-0804">Transcription</keyword>
<dbReference type="PROSITE" id="PS50949">
    <property type="entry name" value="HTH_GNTR"/>
    <property type="match status" value="1"/>
</dbReference>
<dbReference type="Pfam" id="PF00392">
    <property type="entry name" value="GntR"/>
    <property type="match status" value="1"/>
</dbReference>
<comment type="caution">
    <text evidence="5">The sequence shown here is derived from an EMBL/GenBank/DDBJ whole genome shotgun (WGS) entry which is preliminary data.</text>
</comment>
<reference evidence="5" key="1">
    <citation type="journal article" date="2014" name="Int. J. Syst. Evol. Microbiol.">
        <title>Complete genome sequence of Corynebacterium casei LMG S-19264T (=DSM 44701T), isolated from a smear-ripened cheese.</title>
        <authorList>
            <consortium name="US DOE Joint Genome Institute (JGI-PGF)"/>
            <person name="Walter F."/>
            <person name="Albersmeier A."/>
            <person name="Kalinowski J."/>
            <person name="Ruckert C."/>
        </authorList>
    </citation>
    <scope>NUCLEOTIDE SEQUENCE</scope>
    <source>
        <strain evidence="5">JCM 19831</strain>
    </source>
</reference>
<dbReference type="GO" id="GO:0003677">
    <property type="term" value="F:DNA binding"/>
    <property type="evidence" value="ECO:0007669"/>
    <property type="project" value="UniProtKB-KW"/>
</dbReference>
<sequence>MQRSHERVIAHVEAALAAGDLRVGSRLPAERVLAAELGVSRATVREGLRVLEAMGLVRIGVGSGPASGAVVTADTAAGLSAALRLHLASTALPVRDVVRTRVVLESWSVRGAAAAGPSPALDEAAELLARSERRGIAPGEFYALDTEFHLALTRAAGNAVVTAMMAALRGAIAGYVQREQRQWTRLVGRLRTEHRAVLEAVTTGDAELAARRVVAHIEGFYRQTLR</sequence>
<dbReference type="AlphaFoldDB" id="A0A917X0J2"/>
<evidence type="ECO:0000256" key="2">
    <source>
        <dbReference type="ARBA" id="ARBA00023125"/>
    </source>
</evidence>
<reference evidence="5" key="2">
    <citation type="submission" date="2020-09" db="EMBL/GenBank/DDBJ databases">
        <authorList>
            <person name="Sun Q."/>
            <person name="Ohkuma M."/>
        </authorList>
    </citation>
    <scope>NUCLEOTIDE SEQUENCE</scope>
    <source>
        <strain evidence="5">JCM 19831</strain>
    </source>
</reference>
<dbReference type="PANTHER" id="PTHR43537:SF24">
    <property type="entry name" value="GLUCONATE OPERON TRANSCRIPTIONAL REPRESSOR"/>
    <property type="match status" value="1"/>
</dbReference>
<keyword evidence="1" id="KW-0805">Transcription regulation</keyword>
<keyword evidence="6" id="KW-1185">Reference proteome</keyword>
<name>A0A917X0J2_9ACTN</name>
<dbReference type="SMART" id="SM00345">
    <property type="entry name" value="HTH_GNTR"/>
    <property type="match status" value="1"/>
</dbReference>
<protein>
    <submittedName>
        <fullName evidence="5">GntR family transcriptional regulator</fullName>
    </submittedName>
</protein>
<dbReference type="SUPFAM" id="SSF46785">
    <property type="entry name" value="Winged helix' DNA-binding domain"/>
    <property type="match status" value="1"/>
</dbReference>
<dbReference type="CDD" id="cd07377">
    <property type="entry name" value="WHTH_GntR"/>
    <property type="match status" value="1"/>
</dbReference>